<protein>
    <submittedName>
        <fullName evidence="3">Uncharacterized protein LOC114432045 isoform X1</fullName>
    </submittedName>
</protein>
<reference evidence="3" key="1">
    <citation type="submission" date="2025-08" db="UniProtKB">
        <authorList>
            <consortium name="RefSeq"/>
        </authorList>
    </citation>
    <scope>IDENTIFICATION</scope>
</reference>
<accession>A0A6P7HJ59</accession>
<dbReference type="AlphaFoldDB" id="A0A6P7HJ59"/>
<gene>
    <name evidence="3" type="primary">LOC114432045</name>
</gene>
<name>A0A6P7HJ59_9TELE</name>
<dbReference type="RefSeq" id="XP_028255615.1">
    <property type="nucleotide sequence ID" value="XM_028399814.1"/>
</dbReference>
<proteinExistence type="predicted"/>
<dbReference type="Gene3D" id="2.60.40.10">
    <property type="entry name" value="Immunoglobulins"/>
    <property type="match status" value="1"/>
</dbReference>
<dbReference type="SUPFAM" id="SSF48726">
    <property type="entry name" value="Immunoglobulin"/>
    <property type="match status" value="1"/>
</dbReference>
<evidence type="ECO:0000313" key="3">
    <source>
        <dbReference type="RefSeq" id="XP_028255615.1"/>
    </source>
</evidence>
<evidence type="ECO:0000313" key="2">
    <source>
        <dbReference type="Proteomes" id="UP000515145"/>
    </source>
</evidence>
<organism evidence="2 3">
    <name type="scientific">Parambassis ranga</name>
    <name type="common">Indian glassy fish</name>
    <dbReference type="NCBI Taxonomy" id="210632"/>
    <lineage>
        <taxon>Eukaryota</taxon>
        <taxon>Metazoa</taxon>
        <taxon>Chordata</taxon>
        <taxon>Craniata</taxon>
        <taxon>Vertebrata</taxon>
        <taxon>Euteleostomi</taxon>
        <taxon>Actinopterygii</taxon>
        <taxon>Neopterygii</taxon>
        <taxon>Teleostei</taxon>
        <taxon>Neoteleostei</taxon>
        <taxon>Acanthomorphata</taxon>
        <taxon>Ovalentaria</taxon>
        <taxon>Ambassidae</taxon>
        <taxon>Parambassis</taxon>
    </lineage>
</organism>
<evidence type="ECO:0000259" key="1">
    <source>
        <dbReference type="PROSITE" id="PS50835"/>
    </source>
</evidence>
<dbReference type="InParanoid" id="A0A6P7HJ59"/>
<dbReference type="InterPro" id="IPR003599">
    <property type="entry name" value="Ig_sub"/>
</dbReference>
<feature type="domain" description="Ig-like" evidence="1">
    <location>
        <begin position="55"/>
        <end position="154"/>
    </location>
</feature>
<dbReference type="InterPro" id="IPR036179">
    <property type="entry name" value="Ig-like_dom_sf"/>
</dbReference>
<keyword evidence="2" id="KW-1185">Reference proteome</keyword>
<dbReference type="OrthoDB" id="8939957at2759"/>
<dbReference type="PROSITE" id="PS50835">
    <property type="entry name" value="IG_LIKE"/>
    <property type="match status" value="1"/>
</dbReference>
<dbReference type="SMART" id="SM00409">
    <property type="entry name" value="IG"/>
    <property type="match status" value="1"/>
</dbReference>
<sequence>MTFTSSLWVFFISRLDQRLKQEVCLCSLSELLCSHTIMDLLWMILLLVLIRADAQRVTEVRGEEGGNLTLTCSSLQNETNIHWFMEVYRGFRAGIGRTFTPTYSTFCSPDFESKYLMESNRLVVKDLTAEDSRLYSCGRRNQSGLHFVDSFNLTLGKTSVKTSGDRSSNNSAAQTSTTELFLYGSLSLNAALMCAVTGLICALCCVKRRSSLQQQDRQPAFPCEIPKTVDTVQYEEIQLPPTRPPRSECIYYKAQLPAAMLSPC</sequence>
<dbReference type="GeneID" id="114432045"/>
<dbReference type="InterPro" id="IPR013783">
    <property type="entry name" value="Ig-like_fold"/>
</dbReference>
<dbReference type="InterPro" id="IPR007110">
    <property type="entry name" value="Ig-like_dom"/>
</dbReference>
<dbReference type="Proteomes" id="UP000515145">
    <property type="component" value="Chromosome 2"/>
</dbReference>